<dbReference type="eggNOG" id="COG3673">
    <property type="taxonomic scope" value="Bacteria"/>
</dbReference>
<dbReference type="InterPro" id="IPR018712">
    <property type="entry name" value="Tle1-like_cat"/>
</dbReference>
<dbReference type="PaxDb" id="1198114-AciX9_1313"/>
<organism evidence="3">
    <name type="scientific">Granulicella tundricola (strain ATCC BAA-1859 / DSM 23138 / MP5ACTX9)</name>
    <dbReference type="NCBI Taxonomy" id="1198114"/>
    <lineage>
        <taxon>Bacteria</taxon>
        <taxon>Pseudomonadati</taxon>
        <taxon>Acidobacteriota</taxon>
        <taxon>Terriglobia</taxon>
        <taxon>Terriglobales</taxon>
        <taxon>Acidobacteriaceae</taxon>
        <taxon>Granulicella</taxon>
    </lineage>
</organism>
<dbReference type="HOGENOM" id="CLU_005049_5_2_0"/>
<dbReference type="InterPro" id="IPR029058">
    <property type="entry name" value="AB_hydrolase_fold"/>
</dbReference>
<dbReference type="PANTHER" id="PTHR33840:SF1">
    <property type="entry name" value="TLE1 PHOSPHOLIPASE DOMAIN-CONTAINING PROTEIN"/>
    <property type="match status" value="1"/>
</dbReference>
<proteinExistence type="predicted"/>
<dbReference type="Proteomes" id="UP000000343">
    <property type="component" value="Chromosome"/>
</dbReference>
<dbReference type="KEGG" id="acm:AciX9_1313"/>
<dbReference type="EMBL" id="CP002480">
    <property type="protein sequence ID" value="ADW68375.1"/>
    <property type="molecule type" value="Genomic_DNA"/>
</dbReference>
<evidence type="ECO:0000313" key="2">
    <source>
        <dbReference type="EMBL" id="ADW68375.1"/>
    </source>
</evidence>
<sequence>MPKNIVVCCDGTGNEFGDSNSNVVKLYTCMKVDKEQVAYYHPGVGTMGNPNKTGVGKKMSLIYGMAFGAGFMDNLADAYRFLMAQYNDGDGPMDADRIYLFGFSRGAYTVRALAGAISMFGLLCPGNEGHLPYLLQMYSTESKAAYGRDNRHGRRLQETAESMAFRETFSRQVPIHFVGVWDTVSSVGWIYDPVKLLFDGQNPVMRKGRHAVSVDERRCFFQDNLWGQPLTPAETPVLAQCYADAADRQQDIVQAWFAGVHSDVGGSYSQSESAPAMDALRWMLDEAVADGLIQNDEKRTVIFGETDAALPGLSDLNKPALPGVCLHESLNWKWKPLEWFPHTYFDDKGDPQLQWSPWPHRREIPNDALIHPSLWKRLTTDANYQPPNLNQHDTVPYEASGTPLLHPEVRAKVQAEGFRVYRPGQVAKSNAVAQMSRAAAVLFGLGLTLLMRRKG</sequence>
<gene>
    <name evidence="2" type="ordered locus">AciX9_1313</name>
</gene>
<accession>E8X5B1</accession>
<dbReference type="AlphaFoldDB" id="E8X5B1"/>
<name>E8X5B1_GRATM</name>
<dbReference type="PANTHER" id="PTHR33840">
    <property type="match status" value="1"/>
</dbReference>
<evidence type="ECO:0000259" key="1">
    <source>
        <dbReference type="Pfam" id="PF09994"/>
    </source>
</evidence>
<protein>
    <recommendedName>
        <fullName evidence="1">T6SS Phospholipase effector Tle1-like catalytic domain-containing protein</fullName>
    </recommendedName>
</protein>
<dbReference type="Pfam" id="PF09994">
    <property type="entry name" value="T6SS_Tle1-like_cat"/>
    <property type="match status" value="1"/>
</dbReference>
<reference evidence="3" key="1">
    <citation type="submission" date="2011-01" db="EMBL/GenBank/DDBJ databases">
        <title>Complete sequence of chromosome of Acidobacterium sp. MP5ACTX9.</title>
        <authorList>
            <consortium name="US DOE Joint Genome Institute"/>
            <person name="Lucas S."/>
            <person name="Copeland A."/>
            <person name="Lapidus A."/>
            <person name="Cheng J.-F."/>
            <person name="Goodwin L."/>
            <person name="Pitluck S."/>
            <person name="Teshima H."/>
            <person name="Detter J.C."/>
            <person name="Han C."/>
            <person name="Tapia R."/>
            <person name="Land M."/>
            <person name="Hauser L."/>
            <person name="Kyrpides N."/>
            <person name="Ivanova N."/>
            <person name="Ovchinnikova G."/>
            <person name="Pagani I."/>
            <person name="Rawat S.R."/>
            <person name="Mannisto M."/>
            <person name="Haggblom M.M."/>
            <person name="Woyke T."/>
        </authorList>
    </citation>
    <scope>NUCLEOTIDE SEQUENCE [LARGE SCALE GENOMIC DNA]</scope>
    <source>
        <strain evidence="3">MP5ACTX9</strain>
    </source>
</reference>
<feature type="domain" description="T6SS Phospholipase effector Tle1-like catalytic" evidence="1">
    <location>
        <begin position="3"/>
        <end position="286"/>
    </location>
</feature>
<keyword evidence="3" id="KW-1185">Reference proteome</keyword>
<evidence type="ECO:0000313" key="3">
    <source>
        <dbReference type="Proteomes" id="UP000000343"/>
    </source>
</evidence>
<dbReference type="SUPFAM" id="SSF53474">
    <property type="entry name" value="alpha/beta-Hydrolases"/>
    <property type="match status" value="1"/>
</dbReference>
<dbReference type="RefSeq" id="WP_013579698.1">
    <property type="nucleotide sequence ID" value="NC_015064.1"/>
</dbReference>
<dbReference type="OrthoDB" id="4378831at2"/>